<evidence type="ECO:0000256" key="3">
    <source>
        <dbReference type="ARBA" id="ARBA00022723"/>
    </source>
</evidence>
<evidence type="ECO:0000256" key="4">
    <source>
        <dbReference type="ARBA" id="ARBA00023002"/>
    </source>
</evidence>
<evidence type="ECO:0000256" key="5">
    <source>
        <dbReference type="ARBA" id="ARBA00023004"/>
    </source>
</evidence>
<dbReference type="InterPro" id="IPR036329">
    <property type="entry name" value="Aro-AA_hydroxylase_C_sf"/>
</dbReference>
<keyword evidence="9" id="KW-1185">Reference proteome</keyword>
<dbReference type="Proteomes" id="UP001595698">
    <property type="component" value="Unassembled WGS sequence"/>
</dbReference>
<keyword evidence="3" id="KW-0479">Metal-binding</keyword>
<comment type="cofactor">
    <cofactor evidence="1">
        <name>Fe(2+)</name>
        <dbReference type="ChEBI" id="CHEBI:29033"/>
    </cofactor>
</comment>
<dbReference type="PANTHER" id="PTHR11473:SF24">
    <property type="entry name" value="PHENYLALANINE-4-HYDROXYLASE"/>
    <property type="match status" value="1"/>
</dbReference>
<name>A0ABV8FGQ5_9ACTN</name>
<evidence type="ECO:0000256" key="6">
    <source>
        <dbReference type="ARBA" id="ARBA00023033"/>
    </source>
</evidence>
<keyword evidence="5" id="KW-0408">Iron</keyword>
<dbReference type="Pfam" id="PF00351">
    <property type="entry name" value="Biopterin_H"/>
    <property type="match status" value="1"/>
</dbReference>
<feature type="domain" description="Biopterin-dependent aromatic amino acid hydroxylase family profile" evidence="7">
    <location>
        <begin position="1"/>
        <end position="291"/>
    </location>
</feature>
<comment type="similarity">
    <text evidence="2">Belongs to the biopterin-dependent aromatic amino acid hydroxylase family.</text>
</comment>
<proteinExistence type="inferred from homology"/>
<dbReference type="InterPro" id="IPR001273">
    <property type="entry name" value="ArAA_hydroxylase"/>
</dbReference>
<keyword evidence="4 8" id="KW-0560">Oxidoreductase</keyword>
<dbReference type="InterPro" id="IPR019774">
    <property type="entry name" value="Aromatic-AA_hydroxylase_C"/>
</dbReference>
<dbReference type="Gene3D" id="1.10.800.10">
    <property type="entry name" value="Aromatic amino acid hydroxylase"/>
    <property type="match status" value="1"/>
</dbReference>
<evidence type="ECO:0000313" key="9">
    <source>
        <dbReference type="Proteomes" id="UP001595698"/>
    </source>
</evidence>
<dbReference type="RefSeq" id="WP_352012225.1">
    <property type="nucleotide sequence ID" value="NZ_JBHSBC010000066.1"/>
</dbReference>
<keyword evidence="6" id="KW-0503">Monooxygenase</keyword>
<comment type="caution">
    <text evidence="8">The sequence shown here is derived from an EMBL/GenBank/DDBJ whole genome shotgun (WGS) entry which is preliminary data.</text>
</comment>
<organism evidence="8 9">
    <name type="scientific">Streptosporangium jomthongense</name>
    <dbReference type="NCBI Taxonomy" id="1193683"/>
    <lineage>
        <taxon>Bacteria</taxon>
        <taxon>Bacillati</taxon>
        <taxon>Actinomycetota</taxon>
        <taxon>Actinomycetes</taxon>
        <taxon>Streptosporangiales</taxon>
        <taxon>Streptosporangiaceae</taxon>
        <taxon>Streptosporangium</taxon>
    </lineage>
</organism>
<evidence type="ECO:0000313" key="8">
    <source>
        <dbReference type="EMBL" id="MFC3986764.1"/>
    </source>
</evidence>
<evidence type="ECO:0000259" key="7">
    <source>
        <dbReference type="PROSITE" id="PS51410"/>
    </source>
</evidence>
<dbReference type="InterPro" id="IPR036951">
    <property type="entry name" value="ArAA_hydroxylase_sf"/>
</dbReference>
<gene>
    <name evidence="8" type="ORF">ACFOYY_42010</name>
</gene>
<dbReference type="EC" id="1.14.16.1" evidence="8"/>
<dbReference type="PRINTS" id="PR00372">
    <property type="entry name" value="FYWHYDRXLASE"/>
</dbReference>
<accession>A0ABV8FGQ5</accession>
<evidence type="ECO:0000256" key="2">
    <source>
        <dbReference type="ARBA" id="ARBA00009712"/>
    </source>
</evidence>
<sequence length="291" mass="32577">MSKEATLYSPVIKDERGIVSVVFAKDHPGYDDPEYQRHRAGIAEAALRYVPGQPVPDVVYTEEEHATWRLVNAELAEKHRRHACREFLAGKERLALPDDRLPQLGEASAAINEATGFRFSPAAGLVEVRDFYGSLADRRFQATQYIRHFSMPRFSPEPDMIHEVVGHGSHLSAQRLADLYELFGKAVRRLRSKEAVGMVSSVFWFAMEYGLVREDGEIKACGASLLSSCAELERFQEADIRPLDVASMAGQGYLVEQYQPVLFCADSFAHMEEFLSTFLITVSDADPLATT</sequence>
<dbReference type="NCBIfam" id="NF008877">
    <property type="entry name" value="PRK11913.1-2"/>
    <property type="match status" value="1"/>
</dbReference>
<dbReference type="SUPFAM" id="SSF56534">
    <property type="entry name" value="Aromatic aminoacid monoxygenases, catalytic and oligomerization domains"/>
    <property type="match status" value="1"/>
</dbReference>
<reference evidence="9" key="1">
    <citation type="journal article" date="2019" name="Int. J. Syst. Evol. Microbiol.">
        <title>The Global Catalogue of Microorganisms (GCM) 10K type strain sequencing project: providing services to taxonomists for standard genome sequencing and annotation.</title>
        <authorList>
            <consortium name="The Broad Institute Genomics Platform"/>
            <consortium name="The Broad Institute Genome Sequencing Center for Infectious Disease"/>
            <person name="Wu L."/>
            <person name="Ma J."/>
        </authorList>
    </citation>
    <scope>NUCLEOTIDE SEQUENCE [LARGE SCALE GENOMIC DNA]</scope>
    <source>
        <strain evidence="9">TBRC 7912</strain>
    </source>
</reference>
<dbReference type="GO" id="GO:0004505">
    <property type="term" value="F:phenylalanine 4-monooxygenase activity"/>
    <property type="evidence" value="ECO:0007669"/>
    <property type="project" value="UniProtKB-EC"/>
</dbReference>
<dbReference type="EMBL" id="JBHSBC010000066">
    <property type="protein sequence ID" value="MFC3986764.1"/>
    <property type="molecule type" value="Genomic_DNA"/>
</dbReference>
<evidence type="ECO:0000256" key="1">
    <source>
        <dbReference type="ARBA" id="ARBA00001954"/>
    </source>
</evidence>
<protein>
    <submittedName>
        <fullName evidence="8">Phenylalanine 4-monooxygenase</fullName>
        <ecNumber evidence="8">1.14.16.1</ecNumber>
    </submittedName>
</protein>
<dbReference type="PANTHER" id="PTHR11473">
    <property type="entry name" value="AROMATIC AMINO ACID HYDROXYLASE"/>
    <property type="match status" value="1"/>
</dbReference>
<dbReference type="PROSITE" id="PS51410">
    <property type="entry name" value="BH4_AAA_HYDROXYL_2"/>
    <property type="match status" value="1"/>
</dbReference>